<dbReference type="EMBL" id="LFZN01000186">
    <property type="protein sequence ID" value="KXS96094.1"/>
    <property type="molecule type" value="Genomic_DNA"/>
</dbReference>
<reference evidence="2 3" key="1">
    <citation type="submission" date="2015-07" db="EMBL/GenBank/DDBJ databases">
        <title>Comparative genomics of the Sigatoka disease complex on banana suggests a link between parallel evolutionary changes in Pseudocercospora fijiensis and Pseudocercospora eumusae and increased virulence on the banana host.</title>
        <authorList>
            <person name="Chang T.-C."/>
            <person name="Salvucci A."/>
            <person name="Crous P.W."/>
            <person name="Stergiopoulos I."/>
        </authorList>
    </citation>
    <scope>NUCLEOTIDE SEQUENCE [LARGE SCALE GENOMIC DNA]</scope>
    <source>
        <strain evidence="2 3">CBS 114824</strain>
    </source>
</reference>
<feature type="compositionally biased region" description="Acidic residues" evidence="1">
    <location>
        <begin position="212"/>
        <end position="221"/>
    </location>
</feature>
<comment type="caution">
    <text evidence="2">The sequence shown here is derived from an EMBL/GenBank/DDBJ whole genome shotgun (WGS) entry which is preliminary data.</text>
</comment>
<dbReference type="PROSITE" id="PS51257">
    <property type="entry name" value="PROKAR_LIPOPROTEIN"/>
    <property type="match status" value="1"/>
</dbReference>
<evidence type="ECO:0000313" key="3">
    <source>
        <dbReference type="Proteomes" id="UP000070133"/>
    </source>
</evidence>
<keyword evidence="3" id="KW-1185">Reference proteome</keyword>
<name>A0A139H0Y4_9PEZI</name>
<feature type="compositionally biased region" description="Basic and acidic residues" evidence="1">
    <location>
        <begin position="180"/>
        <end position="195"/>
    </location>
</feature>
<proteinExistence type="predicted"/>
<accession>A0A139H0Y4</accession>
<dbReference type="AlphaFoldDB" id="A0A139H0Y4"/>
<evidence type="ECO:0000256" key="1">
    <source>
        <dbReference type="SAM" id="MobiDB-lite"/>
    </source>
</evidence>
<protein>
    <submittedName>
        <fullName evidence="2">Uncharacterized protein</fullName>
    </submittedName>
</protein>
<gene>
    <name evidence="2" type="ORF">AC578_7756</name>
</gene>
<sequence length="256" mass="28185">MLAKLYASCGEPLEKRCPLRSAPTHIILLACAALLLQTTTVGPAFVLIYSRSHVVECACSFYDTVIAGSPTVSMATNLPTKIGSTSTTTSDDTFARLNNLFQRLGHRPAKFHVISRTSYYAEIEDLDPLTQQLLDDFKVGEPLVSKLKRGCRSVRGHRDAKEALARSLVEVLELAAAAEKHESGANRKQGNGEKTKQKKTRKKRQQQQRDDDTVDGNEEADGQQSMPQRKRKRQDHLEQHAEGGNATSAQVGTQGI</sequence>
<organism evidence="2 3">
    <name type="scientific">Pseudocercospora eumusae</name>
    <dbReference type="NCBI Taxonomy" id="321146"/>
    <lineage>
        <taxon>Eukaryota</taxon>
        <taxon>Fungi</taxon>
        <taxon>Dikarya</taxon>
        <taxon>Ascomycota</taxon>
        <taxon>Pezizomycotina</taxon>
        <taxon>Dothideomycetes</taxon>
        <taxon>Dothideomycetidae</taxon>
        <taxon>Mycosphaerellales</taxon>
        <taxon>Mycosphaerellaceae</taxon>
        <taxon>Pseudocercospora</taxon>
    </lineage>
</organism>
<evidence type="ECO:0000313" key="2">
    <source>
        <dbReference type="EMBL" id="KXS96094.1"/>
    </source>
</evidence>
<feature type="compositionally biased region" description="Basic residues" evidence="1">
    <location>
        <begin position="196"/>
        <end position="206"/>
    </location>
</feature>
<feature type="compositionally biased region" description="Polar residues" evidence="1">
    <location>
        <begin position="245"/>
        <end position="256"/>
    </location>
</feature>
<dbReference type="Proteomes" id="UP000070133">
    <property type="component" value="Unassembled WGS sequence"/>
</dbReference>
<feature type="region of interest" description="Disordered" evidence="1">
    <location>
        <begin position="180"/>
        <end position="256"/>
    </location>
</feature>